<dbReference type="EMBL" id="FQ032815">
    <property type="protein sequence ID" value="CBL87278.1"/>
    <property type="molecule type" value="Genomic_DNA"/>
</dbReference>
<gene>
    <name evidence="1" type="ORF">S3_933_0018</name>
</gene>
<dbReference type="Pfam" id="PF19788">
    <property type="entry name" value="DUF6272"/>
    <property type="match status" value="1"/>
</dbReference>
<sequence>MSFKDLDIYSFYQKMEHDDIMLSFKGDVTSEMLTSMLQIMETKLENLGEGSKVKRKVYNVLVECLQNLYHHRDEMKRAGIDEESAAIFMIGRTEDSYNIVTGNYIVTNRVERLKSRIDQVNSLDVDGLKTLYKEVLNNDERSDRGGGGLGIIDIARKSKQKLVYDFMEVDDKYSFFSLYIKIPQNK</sequence>
<name>F4MMB0_9BACT</name>
<reference evidence="1" key="1">
    <citation type="submission" date="2010-05" db="EMBL/GenBank/DDBJ databases">
        <authorList>
            <person name="Genoscope - CEA"/>
        </authorList>
    </citation>
    <scope>NUCLEOTIDE SEQUENCE</scope>
</reference>
<dbReference type="AlphaFoldDB" id="F4MMB0"/>
<evidence type="ECO:0000313" key="1">
    <source>
        <dbReference type="EMBL" id="CBL87278.1"/>
    </source>
</evidence>
<accession>F4MMB0</accession>
<dbReference type="NCBIfam" id="NF038262">
    <property type="entry name" value="SiaB_fam_kinase"/>
    <property type="match status" value="1"/>
</dbReference>
<protein>
    <recommendedName>
        <fullName evidence="2">GHKL domain-containing protein</fullName>
    </recommendedName>
</protein>
<organism evidence="1">
    <name type="scientific">uncultured Flavobacteriia bacterium</name>
    <dbReference type="NCBI Taxonomy" id="212695"/>
    <lineage>
        <taxon>Bacteria</taxon>
        <taxon>Pseudomonadati</taxon>
        <taxon>Bacteroidota</taxon>
        <taxon>Flavobacteriia</taxon>
        <taxon>environmental samples</taxon>
    </lineage>
</organism>
<evidence type="ECO:0008006" key="2">
    <source>
        <dbReference type="Google" id="ProtNLM"/>
    </source>
</evidence>
<proteinExistence type="predicted"/>
<dbReference type="InterPro" id="IPR046239">
    <property type="entry name" value="DUF6272"/>
</dbReference>
<reference evidence="1" key="2">
    <citation type="journal article" date="2012" name="Environ. Microbiol.">
        <title>Genomic content of uncultured Bacteroidetes from contrasting oceanic provinces in the North Atlantic Ocean.</title>
        <authorList>
            <person name="Gomez-Pereira P.R."/>
            <person name="Schuler M."/>
            <person name="Fuchs B.M."/>
            <person name="Bennke C."/>
            <person name="Teeling H."/>
            <person name="Waldmann J."/>
            <person name="Richter M."/>
            <person name="Barbe V."/>
            <person name="Bataille E."/>
            <person name="Glockner F.O."/>
            <person name="Amann R."/>
        </authorList>
    </citation>
    <scope>NUCLEOTIDE SEQUENCE</scope>
</reference>